<dbReference type="KEGG" id="uru:DSM104443_01351"/>
<dbReference type="GO" id="GO:1990189">
    <property type="term" value="F:protein N-terminal-serine acetyltransferase activity"/>
    <property type="evidence" value="ECO:0007669"/>
    <property type="project" value="TreeGrafter"/>
</dbReference>
<dbReference type="PANTHER" id="PTHR43441:SF3">
    <property type="entry name" value="ACETYLTRANSFERASE"/>
    <property type="match status" value="1"/>
</dbReference>
<dbReference type="Pfam" id="PF13302">
    <property type="entry name" value="Acetyltransf_3"/>
    <property type="match status" value="1"/>
</dbReference>
<evidence type="ECO:0000313" key="2">
    <source>
        <dbReference type="EMBL" id="QJR10297.1"/>
    </source>
</evidence>
<dbReference type="AlphaFoldDB" id="A0A6M4GXJ5"/>
<dbReference type="Proteomes" id="UP000501534">
    <property type="component" value="Chromosome"/>
</dbReference>
<gene>
    <name evidence="2" type="ORF">DSM104443_01351</name>
</gene>
<dbReference type="Gene3D" id="3.40.630.30">
    <property type="match status" value="1"/>
</dbReference>
<feature type="domain" description="N-acetyltransferase" evidence="1">
    <location>
        <begin position="36"/>
        <end position="189"/>
    </location>
</feature>
<keyword evidence="3" id="KW-1185">Reference proteome</keyword>
<dbReference type="PANTHER" id="PTHR43441">
    <property type="entry name" value="RIBOSOMAL-PROTEIN-SERINE ACETYLTRANSFERASE"/>
    <property type="match status" value="1"/>
</dbReference>
<reference evidence="2 3" key="1">
    <citation type="submission" date="2020-04" db="EMBL/GenBank/DDBJ databases">
        <title>Usitatibacter rugosus gen. nov., sp. nov. and Usitatibacter palustris sp. nov., novel members of Usitatibacteraceae fam. nov. within the order Nitrosomonadales isolated from soil.</title>
        <authorList>
            <person name="Huber K.J."/>
            <person name="Neumann-Schaal M."/>
            <person name="Geppert A."/>
            <person name="Luckner M."/>
            <person name="Wanner G."/>
            <person name="Overmann J."/>
        </authorList>
    </citation>
    <scope>NUCLEOTIDE SEQUENCE [LARGE SCALE GENOMIC DNA]</scope>
    <source>
        <strain evidence="2 3">0125_3</strain>
    </source>
</reference>
<evidence type="ECO:0000313" key="3">
    <source>
        <dbReference type="Proteomes" id="UP000501534"/>
    </source>
</evidence>
<organism evidence="2 3">
    <name type="scientific">Usitatibacter rugosus</name>
    <dbReference type="NCBI Taxonomy" id="2732067"/>
    <lineage>
        <taxon>Bacteria</taxon>
        <taxon>Pseudomonadati</taxon>
        <taxon>Pseudomonadota</taxon>
        <taxon>Betaproteobacteria</taxon>
        <taxon>Nitrosomonadales</taxon>
        <taxon>Usitatibacteraceae</taxon>
        <taxon>Usitatibacter</taxon>
    </lineage>
</organism>
<dbReference type="RefSeq" id="WP_212757015.1">
    <property type="nucleotide sequence ID" value="NZ_CP053069.1"/>
</dbReference>
<dbReference type="InterPro" id="IPR016181">
    <property type="entry name" value="Acyl_CoA_acyltransferase"/>
</dbReference>
<dbReference type="EMBL" id="CP053069">
    <property type="protein sequence ID" value="QJR10297.1"/>
    <property type="molecule type" value="Genomic_DNA"/>
</dbReference>
<name>A0A6M4GXJ5_9PROT</name>
<proteinExistence type="predicted"/>
<dbReference type="InterPro" id="IPR051908">
    <property type="entry name" value="Ribosomal_N-acetyltransferase"/>
</dbReference>
<dbReference type="InterPro" id="IPR000182">
    <property type="entry name" value="GNAT_dom"/>
</dbReference>
<sequence>MAELLQALLLDIPEVLETKRLTLRAVGTGHGAESNAAMAESFEQLKPWMPWAKQMQSPEQSEANARETRAKWLAREALDFAWFRKDDGLLVGRGGLHTIEWDIPKFEIGYWVRTSCARQGYATEGTQALVDFARDVLGARRLEIGSDARNMPSRRVAEKCGFTLEGILRQARRDNAGQLADACVYAKTF</sequence>
<dbReference type="SUPFAM" id="SSF55729">
    <property type="entry name" value="Acyl-CoA N-acyltransferases (Nat)"/>
    <property type="match status" value="1"/>
</dbReference>
<accession>A0A6M4GXJ5</accession>
<evidence type="ECO:0000259" key="1">
    <source>
        <dbReference type="PROSITE" id="PS51186"/>
    </source>
</evidence>
<dbReference type="GO" id="GO:0005737">
    <property type="term" value="C:cytoplasm"/>
    <property type="evidence" value="ECO:0007669"/>
    <property type="project" value="TreeGrafter"/>
</dbReference>
<dbReference type="GO" id="GO:0008999">
    <property type="term" value="F:protein-N-terminal-alanine acetyltransferase activity"/>
    <property type="evidence" value="ECO:0007669"/>
    <property type="project" value="TreeGrafter"/>
</dbReference>
<dbReference type="PROSITE" id="PS51186">
    <property type="entry name" value="GNAT"/>
    <property type="match status" value="1"/>
</dbReference>
<protein>
    <recommendedName>
        <fullName evidence="1">N-acetyltransferase domain-containing protein</fullName>
    </recommendedName>
</protein>